<dbReference type="Gene3D" id="3.40.30.10">
    <property type="entry name" value="Glutaredoxin"/>
    <property type="match status" value="1"/>
</dbReference>
<dbReference type="InterPro" id="IPR050553">
    <property type="entry name" value="Thioredoxin_ResA/DsbE_sf"/>
</dbReference>
<dbReference type="InterPro" id="IPR017937">
    <property type="entry name" value="Thioredoxin_CS"/>
</dbReference>
<dbReference type="PROSITE" id="PS51352">
    <property type="entry name" value="THIOREDOXIN_2"/>
    <property type="match status" value="1"/>
</dbReference>
<dbReference type="GO" id="GO:0016209">
    <property type="term" value="F:antioxidant activity"/>
    <property type="evidence" value="ECO:0007669"/>
    <property type="project" value="InterPro"/>
</dbReference>
<evidence type="ECO:0000256" key="2">
    <source>
        <dbReference type="SAM" id="MobiDB-lite"/>
    </source>
</evidence>
<dbReference type="RefSeq" id="WP_200758972.1">
    <property type="nucleotide sequence ID" value="NZ_AP023366.1"/>
</dbReference>
<organism evidence="4 5">
    <name type="scientific">Effusibacillus dendaii</name>
    <dbReference type="NCBI Taxonomy" id="2743772"/>
    <lineage>
        <taxon>Bacteria</taxon>
        <taxon>Bacillati</taxon>
        <taxon>Bacillota</taxon>
        <taxon>Bacilli</taxon>
        <taxon>Bacillales</taxon>
        <taxon>Alicyclobacillaceae</taxon>
        <taxon>Effusibacillus</taxon>
    </lineage>
</organism>
<keyword evidence="5" id="KW-1185">Reference proteome</keyword>
<evidence type="ECO:0000313" key="4">
    <source>
        <dbReference type="EMBL" id="BCJ88352.1"/>
    </source>
</evidence>
<evidence type="ECO:0000256" key="1">
    <source>
        <dbReference type="ARBA" id="ARBA00023157"/>
    </source>
</evidence>
<dbReference type="InterPro" id="IPR036249">
    <property type="entry name" value="Thioredoxin-like_sf"/>
</dbReference>
<feature type="domain" description="Thioredoxin" evidence="3">
    <location>
        <begin position="56"/>
        <end position="195"/>
    </location>
</feature>
<dbReference type="PANTHER" id="PTHR42852">
    <property type="entry name" value="THIOL:DISULFIDE INTERCHANGE PROTEIN DSBE"/>
    <property type="match status" value="1"/>
</dbReference>
<dbReference type="PROSITE" id="PS00194">
    <property type="entry name" value="THIOREDOXIN_1"/>
    <property type="match status" value="1"/>
</dbReference>
<evidence type="ECO:0000259" key="3">
    <source>
        <dbReference type="PROSITE" id="PS51352"/>
    </source>
</evidence>
<feature type="region of interest" description="Disordered" evidence="2">
    <location>
        <begin position="30"/>
        <end position="54"/>
    </location>
</feature>
<name>A0A7I8DG94_9BACL</name>
<evidence type="ECO:0000313" key="5">
    <source>
        <dbReference type="Proteomes" id="UP000593802"/>
    </source>
</evidence>
<dbReference type="CDD" id="cd02966">
    <property type="entry name" value="TlpA_like_family"/>
    <property type="match status" value="1"/>
</dbReference>
<dbReference type="InterPro" id="IPR000866">
    <property type="entry name" value="AhpC/TSA"/>
</dbReference>
<dbReference type="GO" id="GO:0016491">
    <property type="term" value="F:oxidoreductase activity"/>
    <property type="evidence" value="ECO:0007669"/>
    <property type="project" value="InterPro"/>
</dbReference>
<proteinExistence type="predicted"/>
<keyword evidence="1" id="KW-1015">Disulfide bond</keyword>
<sequence length="196" mass="21790">MERKKWGRLSIGILFAAVLILIVGAGWQNSSKTKGGVSSSADSKSGKSQQEVAAMPRPGYRAPDFTLHDLNGTAVKLSDLKGKKVLINFWASWCPPCKAETPDLVEMSQKYKDKVAFYGVNLTVTDDEESVRRFVSQYQIQYPILLDQDGRVGTQYQTNAIPMTVTIDQNGMIVDRRDGQLSRAAMEGMIQKLVER</sequence>
<reference evidence="4 5" key="1">
    <citation type="submission" date="2020-08" db="EMBL/GenBank/DDBJ databases">
        <title>Complete Genome Sequence of Effusibacillus dendaii Strain skT53, Isolated from Farmland soil.</title>
        <authorList>
            <person name="Konishi T."/>
            <person name="Kawasaki H."/>
        </authorList>
    </citation>
    <scope>NUCLEOTIDE SEQUENCE [LARGE SCALE GENOMIC DNA]</scope>
    <source>
        <strain evidence="5">skT53</strain>
    </source>
</reference>
<protein>
    <submittedName>
        <fullName evidence="4">Thiol:disulfide interchange protein</fullName>
    </submittedName>
</protein>
<dbReference type="Proteomes" id="UP000593802">
    <property type="component" value="Chromosome"/>
</dbReference>
<gene>
    <name evidence="4" type="ORF">skT53_33370</name>
</gene>
<dbReference type="InterPro" id="IPR013766">
    <property type="entry name" value="Thioredoxin_domain"/>
</dbReference>
<dbReference type="SUPFAM" id="SSF52833">
    <property type="entry name" value="Thioredoxin-like"/>
    <property type="match status" value="1"/>
</dbReference>
<dbReference type="PANTHER" id="PTHR42852:SF1">
    <property type="entry name" value="THIOREDOXIN-LIKE PROTEIN YNEN"/>
    <property type="match status" value="1"/>
</dbReference>
<feature type="compositionally biased region" description="Low complexity" evidence="2">
    <location>
        <begin position="34"/>
        <end position="48"/>
    </location>
</feature>
<dbReference type="EMBL" id="AP023366">
    <property type="protein sequence ID" value="BCJ88352.1"/>
    <property type="molecule type" value="Genomic_DNA"/>
</dbReference>
<dbReference type="AlphaFoldDB" id="A0A7I8DG94"/>
<accession>A0A7I8DG94</accession>
<dbReference type="KEGG" id="eff:skT53_33370"/>
<dbReference type="Pfam" id="PF00578">
    <property type="entry name" value="AhpC-TSA"/>
    <property type="match status" value="1"/>
</dbReference>